<protein>
    <submittedName>
        <fullName evidence="1">Uncharacterized protein</fullName>
    </submittedName>
</protein>
<proteinExistence type="predicted"/>
<evidence type="ECO:0000313" key="1">
    <source>
        <dbReference type="EMBL" id="MBB5136753.1"/>
    </source>
</evidence>
<comment type="caution">
    <text evidence="1">The sequence shown here is derived from an EMBL/GenBank/DDBJ whole genome shotgun (WGS) entry which is preliminary data.</text>
</comment>
<accession>A0A840PFM9</accession>
<gene>
    <name evidence="1" type="ORF">HNP84_006504</name>
</gene>
<evidence type="ECO:0000313" key="2">
    <source>
        <dbReference type="Proteomes" id="UP000578449"/>
    </source>
</evidence>
<reference evidence="1 2" key="1">
    <citation type="submission" date="2020-08" db="EMBL/GenBank/DDBJ databases">
        <title>Genomic Encyclopedia of Type Strains, Phase IV (KMG-IV): sequencing the most valuable type-strain genomes for metagenomic binning, comparative biology and taxonomic classification.</title>
        <authorList>
            <person name="Goeker M."/>
        </authorList>
    </citation>
    <scope>NUCLEOTIDE SEQUENCE [LARGE SCALE GENOMIC DNA]</scope>
    <source>
        <strain evidence="1 2">DSM 45615</strain>
    </source>
</reference>
<dbReference type="RefSeq" id="WP_185053626.1">
    <property type="nucleotide sequence ID" value="NZ_BAABIX010000008.1"/>
</dbReference>
<organism evidence="1 2">
    <name type="scientific">Thermocatellispora tengchongensis</name>
    <dbReference type="NCBI Taxonomy" id="1073253"/>
    <lineage>
        <taxon>Bacteria</taxon>
        <taxon>Bacillati</taxon>
        <taxon>Actinomycetota</taxon>
        <taxon>Actinomycetes</taxon>
        <taxon>Streptosporangiales</taxon>
        <taxon>Streptosporangiaceae</taxon>
        <taxon>Thermocatellispora</taxon>
    </lineage>
</organism>
<sequence length="63" mass="7662">MSSDEGEHDYSQAFDLEREMTPWQTRLYTKFLENDREPGFPRRIYQITLFTLQFWLPDEESAV</sequence>
<keyword evidence="2" id="KW-1185">Reference proteome</keyword>
<dbReference type="EMBL" id="JACHGN010000015">
    <property type="protein sequence ID" value="MBB5136753.1"/>
    <property type="molecule type" value="Genomic_DNA"/>
</dbReference>
<name>A0A840PFM9_9ACTN</name>
<dbReference type="Proteomes" id="UP000578449">
    <property type="component" value="Unassembled WGS sequence"/>
</dbReference>
<dbReference type="AlphaFoldDB" id="A0A840PFM9"/>